<accession>A0A8J8SVM1</accession>
<evidence type="ECO:0000313" key="1">
    <source>
        <dbReference type="EMBL" id="TNV72349.1"/>
    </source>
</evidence>
<organism evidence="1 2">
    <name type="scientific">Halteria grandinella</name>
    <dbReference type="NCBI Taxonomy" id="5974"/>
    <lineage>
        <taxon>Eukaryota</taxon>
        <taxon>Sar</taxon>
        <taxon>Alveolata</taxon>
        <taxon>Ciliophora</taxon>
        <taxon>Intramacronucleata</taxon>
        <taxon>Spirotrichea</taxon>
        <taxon>Stichotrichia</taxon>
        <taxon>Sporadotrichida</taxon>
        <taxon>Halteriidae</taxon>
        <taxon>Halteria</taxon>
    </lineage>
</organism>
<dbReference type="AlphaFoldDB" id="A0A8J8SVM1"/>
<gene>
    <name evidence="1" type="ORF">FGO68_gene7327</name>
</gene>
<proteinExistence type="predicted"/>
<dbReference type="EMBL" id="RRYP01022751">
    <property type="protein sequence ID" value="TNV72349.1"/>
    <property type="molecule type" value="Genomic_DNA"/>
</dbReference>
<evidence type="ECO:0000313" key="2">
    <source>
        <dbReference type="Proteomes" id="UP000785679"/>
    </source>
</evidence>
<sequence>MKQPTRQQVALHPHCFSAASVVQDSSYFAWQSLMQVLFRQQSLPYALNSGLLWQFPSHHRLYQRGSRYLGGIAHIASPKPDKDTEGRYR</sequence>
<keyword evidence="2" id="KW-1185">Reference proteome</keyword>
<protein>
    <submittedName>
        <fullName evidence="1">Uncharacterized protein</fullName>
    </submittedName>
</protein>
<name>A0A8J8SVM1_HALGN</name>
<reference evidence="1" key="1">
    <citation type="submission" date="2019-06" db="EMBL/GenBank/DDBJ databases">
        <authorList>
            <person name="Zheng W."/>
        </authorList>
    </citation>
    <scope>NUCLEOTIDE SEQUENCE</scope>
    <source>
        <strain evidence="1">QDHG01</strain>
    </source>
</reference>
<dbReference type="Proteomes" id="UP000785679">
    <property type="component" value="Unassembled WGS sequence"/>
</dbReference>
<comment type="caution">
    <text evidence="1">The sequence shown here is derived from an EMBL/GenBank/DDBJ whole genome shotgun (WGS) entry which is preliminary data.</text>
</comment>